<feature type="non-terminal residue" evidence="2">
    <location>
        <position position="1"/>
    </location>
</feature>
<reference evidence="2 3" key="1">
    <citation type="journal article" date="2015" name="Sci. Rep.">
        <title>The power of single molecule real-time sequencing technology in the de novo assembly of a eukaryotic genome.</title>
        <authorList>
            <person name="Sakai H."/>
            <person name="Naito K."/>
            <person name="Ogiso-Tanaka E."/>
            <person name="Takahashi Y."/>
            <person name="Iseki K."/>
            <person name="Muto C."/>
            <person name="Satou K."/>
            <person name="Teruya K."/>
            <person name="Shiroma A."/>
            <person name="Shimoji M."/>
            <person name="Hirano T."/>
            <person name="Itoh T."/>
            <person name="Kaga A."/>
            <person name="Tomooka N."/>
        </authorList>
    </citation>
    <scope>NUCLEOTIDE SEQUENCE [LARGE SCALE GENOMIC DNA]</scope>
    <source>
        <strain evidence="3">cv. Shumari</strain>
    </source>
</reference>
<feature type="region of interest" description="Disordered" evidence="1">
    <location>
        <begin position="37"/>
        <end position="73"/>
    </location>
</feature>
<feature type="compositionally biased region" description="Polar residues" evidence="1">
    <location>
        <begin position="46"/>
        <end position="73"/>
    </location>
</feature>
<keyword evidence="3" id="KW-1185">Reference proteome</keyword>
<dbReference type="Proteomes" id="UP000291084">
    <property type="component" value="Chromosome 9"/>
</dbReference>
<protein>
    <submittedName>
        <fullName evidence="2">Uncharacterized protein</fullName>
    </submittedName>
</protein>
<dbReference type="AlphaFoldDB" id="A0A0S3SZ81"/>
<accession>A0A0S3SZ81</accession>
<evidence type="ECO:0000256" key="1">
    <source>
        <dbReference type="SAM" id="MobiDB-lite"/>
    </source>
</evidence>
<sequence>IIISRVSITKTKLVPSPTPHPPRFQIPTHPFTKILSSQTHRHPTFRDQTSCPPFSQSQTIKPNNPQIKRNSQP</sequence>
<dbReference type="EMBL" id="AP015042">
    <property type="protein sequence ID" value="BAT98314.1"/>
    <property type="molecule type" value="Genomic_DNA"/>
</dbReference>
<evidence type="ECO:0000313" key="2">
    <source>
        <dbReference type="EMBL" id="BAT98314.1"/>
    </source>
</evidence>
<organism evidence="2 3">
    <name type="scientific">Vigna angularis var. angularis</name>
    <dbReference type="NCBI Taxonomy" id="157739"/>
    <lineage>
        <taxon>Eukaryota</taxon>
        <taxon>Viridiplantae</taxon>
        <taxon>Streptophyta</taxon>
        <taxon>Embryophyta</taxon>
        <taxon>Tracheophyta</taxon>
        <taxon>Spermatophyta</taxon>
        <taxon>Magnoliopsida</taxon>
        <taxon>eudicotyledons</taxon>
        <taxon>Gunneridae</taxon>
        <taxon>Pentapetalae</taxon>
        <taxon>rosids</taxon>
        <taxon>fabids</taxon>
        <taxon>Fabales</taxon>
        <taxon>Fabaceae</taxon>
        <taxon>Papilionoideae</taxon>
        <taxon>50 kb inversion clade</taxon>
        <taxon>NPAAA clade</taxon>
        <taxon>indigoferoid/millettioid clade</taxon>
        <taxon>Phaseoleae</taxon>
        <taxon>Vigna</taxon>
    </lineage>
</organism>
<gene>
    <name evidence="2" type="primary">Vigan.09G196000</name>
    <name evidence="2" type="ORF">VIGAN_09196000</name>
</gene>
<feature type="region of interest" description="Disordered" evidence="1">
    <location>
        <begin position="1"/>
        <end position="25"/>
    </location>
</feature>
<evidence type="ECO:0000313" key="3">
    <source>
        <dbReference type="Proteomes" id="UP000291084"/>
    </source>
</evidence>
<name>A0A0S3SZ81_PHAAN</name>
<feature type="compositionally biased region" description="Polar residues" evidence="1">
    <location>
        <begin position="1"/>
        <end position="10"/>
    </location>
</feature>
<proteinExistence type="predicted"/>